<keyword evidence="2" id="KW-1185">Reference proteome</keyword>
<proteinExistence type="predicted"/>
<evidence type="ECO:0000313" key="2">
    <source>
        <dbReference type="Proteomes" id="UP000555448"/>
    </source>
</evidence>
<accession>A0A7W7KEZ0</accession>
<dbReference type="Proteomes" id="UP000555448">
    <property type="component" value="Unassembled WGS sequence"/>
</dbReference>
<dbReference type="EMBL" id="JACHLR010000043">
    <property type="protein sequence ID" value="MBB4861009.1"/>
    <property type="molecule type" value="Genomic_DNA"/>
</dbReference>
<sequence>MRLHGCNPLMIRATARIAQILRELHRC</sequence>
<dbReference type="AlphaFoldDB" id="A0A7W7KEZ0"/>
<comment type="caution">
    <text evidence="1">The sequence shown here is derived from an EMBL/GenBank/DDBJ whole genome shotgun (WGS) entry which is preliminary data.</text>
</comment>
<name>A0A7W7KEZ0_9SPHN</name>
<reference evidence="1 2" key="1">
    <citation type="submission" date="2020-08" db="EMBL/GenBank/DDBJ databases">
        <title>Functional genomics of gut bacteria from endangered species of beetles.</title>
        <authorList>
            <person name="Carlos-Shanley C."/>
        </authorList>
    </citation>
    <scope>NUCLEOTIDE SEQUENCE [LARGE SCALE GENOMIC DNA]</scope>
    <source>
        <strain evidence="1 2">S00245</strain>
    </source>
</reference>
<protein>
    <submittedName>
        <fullName evidence="1">Uncharacterized protein</fullName>
    </submittedName>
</protein>
<gene>
    <name evidence="1" type="ORF">HNO88_004355</name>
</gene>
<organism evidence="1 2">
    <name type="scientific">Novosphingobium chloroacetimidivorans</name>
    <dbReference type="NCBI Taxonomy" id="1428314"/>
    <lineage>
        <taxon>Bacteria</taxon>
        <taxon>Pseudomonadati</taxon>
        <taxon>Pseudomonadota</taxon>
        <taxon>Alphaproteobacteria</taxon>
        <taxon>Sphingomonadales</taxon>
        <taxon>Sphingomonadaceae</taxon>
        <taxon>Novosphingobium</taxon>
    </lineage>
</organism>
<evidence type="ECO:0000313" key="1">
    <source>
        <dbReference type="EMBL" id="MBB4861009.1"/>
    </source>
</evidence>